<dbReference type="EMBL" id="JACAZI010000002">
    <property type="protein sequence ID" value="KAF7369126.1"/>
    <property type="molecule type" value="Genomic_DNA"/>
</dbReference>
<evidence type="ECO:0000256" key="1">
    <source>
        <dbReference type="RuleBase" id="RU361240"/>
    </source>
</evidence>
<dbReference type="Gene3D" id="3.40.630.10">
    <property type="entry name" value="Zn peptidases"/>
    <property type="match status" value="1"/>
</dbReference>
<evidence type="ECO:0000259" key="2">
    <source>
        <dbReference type="Pfam" id="PF04389"/>
    </source>
</evidence>
<name>A0A8H6Z3D7_9AGAR</name>
<accession>A0A8H6Z3D7</accession>
<organism evidence="3 4">
    <name type="scientific">Mycena venus</name>
    <dbReference type="NCBI Taxonomy" id="2733690"/>
    <lineage>
        <taxon>Eukaryota</taxon>
        <taxon>Fungi</taxon>
        <taxon>Dikarya</taxon>
        <taxon>Basidiomycota</taxon>
        <taxon>Agaricomycotina</taxon>
        <taxon>Agaricomycetes</taxon>
        <taxon>Agaricomycetidae</taxon>
        <taxon>Agaricales</taxon>
        <taxon>Marasmiineae</taxon>
        <taxon>Mycenaceae</taxon>
        <taxon>Mycena</taxon>
    </lineage>
</organism>
<protein>
    <recommendedName>
        <fullName evidence="1">Peptide hydrolase</fullName>
        <ecNumber evidence="1">3.4.-.-</ecNumber>
    </recommendedName>
</protein>
<feature type="domain" description="Peptidase M28" evidence="2">
    <location>
        <begin position="106"/>
        <end position="211"/>
    </location>
</feature>
<dbReference type="OrthoDB" id="2214at2759"/>
<proteinExistence type="inferred from homology"/>
<gene>
    <name evidence="3" type="ORF">MVEN_00239800</name>
</gene>
<dbReference type="EC" id="3.4.-.-" evidence="1"/>
<sequence length="229" mass="24390">MSECLQFDVTNIWEYKQSRIAAAAALRSLVTFPAPSKTCLITPLTVQLYTTRMNTYLTSLAALNNQYYTTSMGAAASTYVLSLISSFAKSGVGVSLFDHSWRQSSIIAKIPSTVAWAPVTILGAHMDSVNLSSSSSGLGALRYDGDGSGTVSLIEIFRVLRANASASIELHCSGKKAGLLGSQDIAAAYDADGVKVKAFMGLDMTAYFKPGSVEVIELEGDYIDARLNS</sequence>
<dbReference type="GO" id="GO:0046872">
    <property type="term" value="F:metal ion binding"/>
    <property type="evidence" value="ECO:0007669"/>
    <property type="project" value="UniProtKB-KW"/>
</dbReference>
<dbReference type="GO" id="GO:0006508">
    <property type="term" value="P:proteolysis"/>
    <property type="evidence" value="ECO:0007669"/>
    <property type="project" value="UniProtKB-KW"/>
</dbReference>
<keyword evidence="1" id="KW-0862">Zinc</keyword>
<dbReference type="AlphaFoldDB" id="A0A8H6Z3D7"/>
<keyword evidence="4" id="KW-1185">Reference proteome</keyword>
<reference evidence="3" key="1">
    <citation type="submission" date="2020-05" db="EMBL/GenBank/DDBJ databases">
        <title>Mycena genomes resolve the evolution of fungal bioluminescence.</title>
        <authorList>
            <person name="Tsai I.J."/>
        </authorList>
    </citation>
    <scope>NUCLEOTIDE SEQUENCE</scope>
    <source>
        <strain evidence="3">CCC161011</strain>
    </source>
</reference>
<keyword evidence="1" id="KW-0645">Protease</keyword>
<dbReference type="Proteomes" id="UP000620124">
    <property type="component" value="Unassembled WGS sequence"/>
</dbReference>
<dbReference type="SUPFAM" id="SSF53187">
    <property type="entry name" value="Zn-dependent exopeptidases"/>
    <property type="match status" value="1"/>
</dbReference>
<evidence type="ECO:0000313" key="4">
    <source>
        <dbReference type="Proteomes" id="UP000620124"/>
    </source>
</evidence>
<evidence type="ECO:0000313" key="3">
    <source>
        <dbReference type="EMBL" id="KAF7369126.1"/>
    </source>
</evidence>
<dbReference type="PROSITE" id="PS00018">
    <property type="entry name" value="EF_HAND_1"/>
    <property type="match status" value="1"/>
</dbReference>
<dbReference type="InterPro" id="IPR007484">
    <property type="entry name" value="Peptidase_M28"/>
</dbReference>
<keyword evidence="1" id="KW-0378">Hydrolase</keyword>
<dbReference type="GO" id="GO:0008233">
    <property type="term" value="F:peptidase activity"/>
    <property type="evidence" value="ECO:0007669"/>
    <property type="project" value="UniProtKB-KW"/>
</dbReference>
<comment type="similarity">
    <text evidence="1">Belongs to the peptidase M28 family.</text>
</comment>
<comment type="caution">
    <text evidence="3">The sequence shown here is derived from an EMBL/GenBank/DDBJ whole genome shotgun (WGS) entry which is preliminary data.</text>
</comment>
<keyword evidence="1" id="KW-0479">Metal-binding</keyword>
<dbReference type="InterPro" id="IPR018247">
    <property type="entry name" value="EF_Hand_1_Ca_BS"/>
</dbReference>
<dbReference type="Pfam" id="PF04389">
    <property type="entry name" value="Peptidase_M28"/>
    <property type="match status" value="1"/>
</dbReference>